<evidence type="ECO:0000313" key="5">
    <source>
        <dbReference type="EMBL" id="MCQ1539094.1"/>
    </source>
</evidence>
<sequence>MSRRLPPGTRPTRIELLKVRKRLVIAEKGHELLREKLDAMVMEFFSLSKRRDELRGVMEKAFAAAYPALFAAEMAASHREVESCAAVERIIPDLLVIEKGIMGVGVPRFDIPDPLREGRVPGYGFPAATGRLDCASDLAEEAIAAAIRLAEVEGALLRLSSRITSVRRRANALDSIMIPQQKRIIAYISDYLEEMEREDLFRRKRTKARGEERRW</sequence>
<keyword evidence="3 4" id="KW-0406">Ion transport</keyword>
<comment type="subunit">
    <text evidence="4">Has multiple subunits with at least A(3), B(3), C, D, E, F, H, I and proteolipid K(x).</text>
</comment>
<dbReference type="AlphaFoldDB" id="A0ABD4TLL9"/>
<dbReference type="Pfam" id="PF01813">
    <property type="entry name" value="ATP-synt_D"/>
    <property type="match status" value="1"/>
</dbReference>
<organism evidence="5 6">
    <name type="scientific">Methanocalculus taiwanensis</name>
    <dbReference type="NCBI Taxonomy" id="106207"/>
    <lineage>
        <taxon>Archaea</taxon>
        <taxon>Methanobacteriati</taxon>
        <taxon>Methanobacteriota</taxon>
        <taxon>Stenosarchaea group</taxon>
        <taxon>Methanomicrobia</taxon>
        <taxon>Methanomicrobiales</taxon>
        <taxon>Methanocalculaceae</taxon>
        <taxon>Methanocalculus</taxon>
    </lineage>
</organism>
<dbReference type="HAMAP" id="MF_00271">
    <property type="entry name" value="ATP_synth_D_arch"/>
    <property type="match status" value="1"/>
</dbReference>
<protein>
    <recommendedName>
        <fullName evidence="4">A-type ATP synthase subunit D</fullName>
    </recommendedName>
</protein>
<keyword evidence="4" id="KW-1003">Cell membrane</keyword>
<dbReference type="GO" id="GO:0046933">
    <property type="term" value="F:proton-transporting ATP synthase activity, rotational mechanism"/>
    <property type="evidence" value="ECO:0007669"/>
    <property type="project" value="UniProtKB-UniRule"/>
</dbReference>
<evidence type="ECO:0000256" key="1">
    <source>
        <dbReference type="ARBA" id="ARBA00005850"/>
    </source>
</evidence>
<dbReference type="GO" id="GO:0005524">
    <property type="term" value="F:ATP binding"/>
    <property type="evidence" value="ECO:0007669"/>
    <property type="project" value="UniProtKB-UniRule"/>
</dbReference>
<reference evidence="5 6" key="1">
    <citation type="submission" date="2019-08" db="EMBL/GenBank/DDBJ databases">
        <authorList>
            <person name="Chen S.-C."/>
            <person name="Lai M.-C."/>
            <person name="You Y.-T."/>
        </authorList>
    </citation>
    <scope>NUCLEOTIDE SEQUENCE [LARGE SCALE GENOMIC DNA]</scope>
    <source>
        <strain evidence="5 6">P2F9704a</strain>
    </source>
</reference>
<dbReference type="EMBL" id="VOTZ01000019">
    <property type="protein sequence ID" value="MCQ1539094.1"/>
    <property type="molecule type" value="Genomic_DNA"/>
</dbReference>
<comment type="caution">
    <text evidence="5">The sequence shown here is derived from an EMBL/GenBank/DDBJ whole genome shotgun (WGS) entry which is preliminary data.</text>
</comment>
<evidence type="ECO:0000256" key="3">
    <source>
        <dbReference type="ARBA" id="ARBA00023065"/>
    </source>
</evidence>
<dbReference type="RefSeq" id="WP_255333058.1">
    <property type="nucleotide sequence ID" value="NZ_VOTZ01000019.1"/>
</dbReference>
<dbReference type="GO" id="GO:0005886">
    <property type="term" value="C:plasma membrane"/>
    <property type="evidence" value="ECO:0007669"/>
    <property type="project" value="UniProtKB-SubCell"/>
</dbReference>
<keyword evidence="4" id="KW-0066">ATP synthesis</keyword>
<keyword evidence="6" id="KW-1185">Reference proteome</keyword>
<gene>
    <name evidence="4" type="primary">atpD</name>
    <name evidence="5" type="ORF">FTO68_08890</name>
</gene>
<proteinExistence type="inferred from homology"/>
<dbReference type="Gene3D" id="1.10.287.3240">
    <property type="match status" value="1"/>
</dbReference>
<name>A0ABD4TLL9_9EURY</name>
<comment type="subcellular location">
    <subcellularLocation>
        <location evidence="4">Cell membrane</location>
        <topology evidence="4">Peripheral membrane protein</topology>
    </subcellularLocation>
</comment>
<accession>A0ABD4TLL9</accession>
<dbReference type="PANTHER" id="PTHR11671">
    <property type="entry name" value="V-TYPE ATP SYNTHASE SUBUNIT D"/>
    <property type="match status" value="1"/>
</dbReference>
<evidence type="ECO:0000256" key="4">
    <source>
        <dbReference type="HAMAP-Rule" id="MF_00271"/>
    </source>
</evidence>
<dbReference type="GO" id="GO:0042777">
    <property type="term" value="P:proton motive force-driven plasma membrane ATP synthesis"/>
    <property type="evidence" value="ECO:0007669"/>
    <property type="project" value="UniProtKB-UniRule"/>
</dbReference>
<comment type="similarity">
    <text evidence="1 4">Belongs to the V-ATPase D subunit family.</text>
</comment>
<evidence type="ECO:0000256" key="2">
    <source>
        <dbReference type="ARBA" id="ARBA00022448"/>
    </source>
</evidence>
<dbReference type="NCBIfam" id="TIGR00309">
    <property type="entry name" value="V_ATPase_subD"/>
    <property type="match status" value="1"/>
</dbReference>
<evidence type="ECO:0000313" key="6">
    <source>
        <dbReference type="Proteomes" id="UP001524383"/>
    </source>
</evidence>
<dbReference type="Proteomes" id="UP001524383">
    <property type="component" value="Unassembled WGS sequence"/>
</dbReference>
<comment type="function">
    <text evidence="4">Component of the A-type ATP synthase that produces ATP from ADP in the presence of a proton gradient across the membrane.</text>
</comment>
<dbReference type="InterPro" id="IPR002699">
    <property type="entry name" value="V_ATPase_D"/>
</dbReference>
<keyword evidence="2 4" id="KW-0813">Transport</keyword>
<keyword evidence="4" id="KW-0472">Membrane</keyword>
<keyword evidence="4" id="KW-0375">Hydrogen ion transport</keyword>